<evidence type="ECO:0000313" key="3">
    <source>
        <dbReference type="Proteomes" id="UP000077069"/>
    </source>
</evidence>
<organism evidence="2 3">
    <name type="scientific">Paraphaeosphaeria sporulosa</name>
    <dbReference type="NCBI Taxonomy" id="1460663"/>
    <lineage>
        <taxon>Eukaryota</taxon>
        <taxon>Fungi</taxon>
        <taxon>Dikarya</taxon>
        <taxon>Ascomycota</taxon>
        <taxon>Pezizomycotina</taxon>
        <taxon>Dothideomycetes</taxon>
        <taxon>Pleosporomycetidae</taxon>
        <taxon>Pleosporales</taxon>
        <taxon>Massarineae</taxon>
        <taxon>Didymosphaeriaceae</taxon>
        <taxon>Paraphaeosphaeria</taxon>
    </lineage>
</organism>
<dbReference type="InterPro" id="IPR010730">
    <property type="entry name" value="HET"/>
</dbReference>
<dbReference type="PANTHER" id="PTHR24148:SF73">
    <property type="entry name" value="HET DOMAIN PROTEIN (AFU_ORTHOLOGUE AFUA_8G01020)"/>
    <property type="match status" value="1"/>
</dbReference>
<dbReference type="Pfam" id="PF06985">
    <property type="entry name" value="HET"/>
    <property type="match status" value="1"/>
</dbReference>
<keyword evidence="3" id="KW-1185">Reference proteome</keyword>
<evidence type="ECO:0000313" key="2">
    <source>
        <dbReference type="EMBL" id="OAG04395.1"/>
    </source>
</evidence>
<dbReference type="PANTHER" id="PTHR24148">
    <property type="entry name" value="ANKYRIN REPEAT DOMAIN-CONTAINING PROTEIN 39 HOMOLOG-RELATED"/>
    <property type="match status" value="1"/>
</dbReference>
<accession>A0A177C9Y7</accession>
<dbReference type="RefSeq" id="XP_018034760.1">
    <property type="nucleotide sequence ID" value="XM_018182013.1"/>
</dbReference>
<dbReference type="Proteomes" id="UP000077069">
    <property type="component" value="Unassembled WGS sequence"/>
</dbReference>
<dbReference type="InterPro" id="IPR052895">
    <property type="entry name" value="HetReg/Transcr_Mod"/>
</dbReference>
<protein>
    <submittedName>
        <fullName evidence="2">HET-domain-containing protein</fullName>
    </submittedName>
</protein>
<sequence>MFEHDKDTAGADVGSQWTHPNSFYIYRKLETPLSFRLLKVERPSHRQQDGRGVFSLGSQRISPSHTCSARGTLDVEGSPELGDVPCYYSLIESTLDQAPHYEALSYVWGTSDRNETITLNDGKLLYITKPLKEALAFVERQCSTGYLWIDQICIDQDDMSERGHQVKLMGQIYTSCHRVLVWLGRVSKPDAELPPTEDLGGSQLPKDLLIPKVSSMGHMLRGLRKAHGPRRSSTESFWLELLQSTWYQRAWVFQEVVLPPSAMFILATTSTLPDQARMISLADLHAKVEGINEPNTAVDNICIMYARYIEQRRHTSHNYSPIEQTLSHLAPRAKTSEQLDRLYAFFGLNHDSFINLTPSYDSTLEVAMIDTATAIIEGTGSLDLFEVIPRAVENTKHKTQIPTWTPDFREDNLVAPFVRSKINFRQDLSARSELYPVFLPTHTTYYRTTWRGSIYCAGEEKRTILAHGFVLDHIETEIGTLSSLTATEIHLNALLDRCIKAWNRIKRHAEHKASSASRQKRESTGLAESTVDLGFAPEPTMTRLRRALVADHCCAASYDRLPSGPPDVADSKLAPEQAMVEVMRGRTLWITRSGRFALGSYLCWGDHICLAYGCSNPIALRFETTTHVLGTCYLEDWMDPWTNGSIERLEEKSAPIRFHIV</sequence>
<dbReference type="EMBL" id="KV441553">
    <property type="protein sequence ID" value="OAG04395.1"/>
    <property type="molecule type" value="Genomic_DNA"/>
</dbReference>
<dbReference type="OrthoDB" id="5386682at2759"/>
<gene>
    <name evidence="2" type="ORF">CC84DRAFT_1206085</name>
</gene>
<name>A0A177C9Y7_9PLEO</name>
<dbReference type="InParanoid" id="A0A177C9Y7"/>
<dbReference type="GeneID" id="28765499"/>
<proteinExistence type="predicted"/>
<feature type="domain" description="Heterokaryon incompatibility" evidence="1">
    <location>
        <begin position="101"/>
        <end position="255"/>
    </location>
</feature>
<evidence type="ECO:0000259" key="1">
    <source>
        <dbReference type="Pfam" id="PF06985"/>
    </source>
</evidence>
<dbReference type="STRING" id="1460663.A0A177C9Y7"/>
<reference evidence="2 3" key="1">
    <citation type="submission" date="2016-05" db="EMBL/GenBank/DDBJ databases">
        <title>Comparative analysis of secretome profiles of manganese(II)-oxidizing ascomycete fungi.</title>
        <authorList>
            <consortium name="DOE Joint Genome Institute"/>
            <person name="Zeiner C.A."/>
            <person name="Purvine S.O."/>
            <person name="Zink E.M."/>
            <person name="Wu S."/>
            <person name="Pasa-Tolic L."/>
            <person name="Chaput D.L."/>
            <person name="Haridas S."/>
            <person name="Grigoriev I.V."/>
            <person name="Santelli C.M."/>
            <person name="Hansel C.M."/>
        </authorList>
    </citation>
    <scope>NUCLEOTIDE SEQUENCE [LARGE SCALE GENOMIC DNA]</scope>
    <source>
        <strain evidence="2 3">AP3s5-JAC2a</strain>
    </source>
</reference>
<dbReference type="AlphaFoldDB" id="A0A177C9Y7"/>